<keyword evidence="2" id="KW-1185">Reference proteome</keyword>
<name>F1D141_9CAUD</name>
<organism evidence="1 2">
    <name type="scientific">Vibrio phage ICP1</name>
    <dbReference type="NCBI Taxonomy" id="979525"/>
    <lineage>
        <taxon>Viruses</taxon>
        <taxon>Duplodnaviria</taxon>
        <taxon>Heunggongvirae</taxon>
        <taxon>Uroviricota</taxon>
        <taxon>Caudoviricetes</taxon>
        <taxon>Mohonavirus</taxon>
        <taxon>Mohonavirus ICP1</taxon>
    </lineage>
</organism>
<accession>F1D141</accession>
<proteinExistence type="predicted"/>
<sequence>MKAQIEALQNKIAELKSIGHSHHDMVVAILTARMQNLVEQESWNKIYK</sequence>
<dbReference type="EMBL" id="HQ641347">
    <property type="protein sequence ID" value="ADX87835.1"/>
    <property type="molecule type" value="Genomic_DNA"/>
</dbReference>
<protein>
    <submittedName>
        <fullName evidence="1">Uncharacterized protein ORF19</fullName>
    </submittedName>
</protein>
<dbReference type="KEGG" id="vg:10228498"/>
<reference evidence="1 2" key="1">
    <citation type="journal article" date="2011" name="MBio">
        <title>Evidence of a dominant lineage of Vibrio cholerae-specific lytic bacteriophages shed by cholera patients over a 10-year period in Dhaka, Bangladesh.</title>
        <authorList>
            <person name="Seed K.D."/>
            <person name="Bodi K.L."/>
            <person name="Kropinski A.M."/>
            <person name="Ackermann H.W."/>
            <person name="Calderwood S.B."/>
            <person name="Qadri F."/>
            <person name="Camilli A."/>
        </authorList>
    </citation>
    <scope>NUCLEOTIDE SEQUENCE [LARGE SCALE GENOMIC DNA]</scope>
</reference>
<dbReference type="Proteomes" id="UP000007502">
    <property type="component" value="Segment"/>
</dbReference>
<dbReference type="RefSeq" id="YP_004250960.1">
    <property type="nucleotide sequence ID" value="NC_015157.1"/>
</dbReference>
<evidence type="ECO:0000313" key="1">
    <source>
        <dbReference type="EMBL" id="ADX87835.1"/>
    </source>
</evidence>
<gene>
    <name evidence="1" type="primary">ORF19</name>
</gene>
<dbReference type="GeneID" id="10228498"/>
<evidence type="ECO:0000313" key="2">
    <source>
        <dbReference type="Proteomes" id="UP000007502"/>
    </source>
</evidence>